<organism evidence="2 3">
    <name type="scientific">Hyphomonas hirschiana VP5</name>
    <dbReference type="NCBI Taxonomy" id="1280951"/>
    <lineage>
        <taxon>Bacteria</taxon>
        <taxon>Pseudomonadati</taxon>
        <taxon>Pseudomonadota</taxon>
        <taxon>Alphaproteobacteria</taxon>
        <taxon>Hyphomonadales</taxon>
        <taxon>Hyphomonadaceae</taxon>
        <taxon>Hyphomonas</taxon>
    </lineage>
</organism>
<dbReference type="PANTHER" id="PTHR35010">
    <property type="entry name" value="BLL4672 PROTEIN-RELATED"/>
    <property type="match status" value="1"/>
</dbReference>
<dbReference type="GO" id="GO:0003677">
    <property type="term" value="F:DNA binding"/>
    <property type="evidence" value="ECO:0007669"/>
    <property type="project" value="UniProtKB-KW"/>
</dbReference>
<dbReference type="PANTHER" id="PTHR35010:SF4">
    <property type="entry name" value="BLL5781 PROTEIN"/>
    <property type="match status" value="1"/>
</dbReference>
<sequence>MPARDVTPLPEAGSFPGLLRRYRTARRLSQLDLALTCEISARHLSFLETGRASPSREMVQQLSEGLLLPLGARNALLQAAGFAPVYPASPLSSQALGPFRQILTEMMDRHAPYPALLCDRHWNVLDASPVARRLLAALQDDPGETNLIRMLTSSRAAEAAIANLAEMLAEMQGRIHLEALEAADDDVLSGLLSALEEAMARHPLPGGQSARSPLVPLTLRTPGGELRFLSTVAHFGTSEDVTIRDLRLELLFPADDATRTAIAEIAASLGT</sequence>
<dbReference type="PATRIC" id="fig|1280951.3.peg.1626"/>
<dbReference type="InterPro" id="IPR041413">
    <property type="entry name" value="MLTR_LBD"/>
</dbReference>
<feature type="domain" description="HTH cro/C1-type" evidence="1">
    <location>
        <begin position="19"/>
        <end position="73"/>
    </location>
</feature>
<evidence type="ECO:0000313" key="2">
    <source>
        <dbReference type="EMBL" id="KCZ94732.1"/>
    </source>
</evidence>
<dbReference type="Pfam" id="PF17765">
    <property type="entry name" value="MLTR_LBD"/>
    <property type="match status" value="1"/>
</dbReference>
<dbReference type="SUPFAM" id="SSF47413">
    <property type="entry name" value="lambda repressor-like DNA-binding domains"/>
    <property type="match status" value="1"/>
</dbReference>
<gene>
    <name evidence="2" type="ORF">HHI_08058</name>
</gene>
<dbReference type="AlphaFoldDB" id="A0A059FVU3"/>
<dbReference type="EMBL" id="ARYI01000006">
    <property type="protein sequence ID" value="KCZ94732.1"/>
    <property type="molecule type" value="Genomic_DNA"/>
</dbReference>
<reference evidence="2 3" key="1">
    <citation type="submission" date="2013-04" db="EMBL/GenBank/DDBJ databases">
        <title>Hyphomonas hirschiana VP5 Genome Sequencing.</title>
        <authorList>
            <person name="Lai Q."/>
            <person name="Shao Z."/>
        </authorList>
    </citation>
    <scope>NUCLEOTIDE SEQUENCE [LARGE SCALE GENOMIC DNA]</scope>
    <source>
        <strain evidence="2 3">VP5</strain>
    </source>
</reference>
<dbReference type="CDD" id="cd00093">
    <property type="entry name" value="HTH_XRE"/>
    <property type="match status" value="1"/>
</dbReference>
<dbReference type="OrthoDB" id="9785973at2"/>
<evidence type="ECO:0000313" key="3">
    <source>
        <dbReference type="Proteomes" id="UP000025061"/>
    </source>
</evidence>
<dbReference type="Pfam" id="PF01381">
    <property type="entry name" value="HTH_3"/>
    <property type="match status" value="1"/>
</dbReference>
<dbReference type="InterPro" id="IPR001387">
    <property type="entry name" value="Cro/C1-type_HTH"/>
</dbReference>
<accession>A0A059FVU3</accession>
<dbReference type="InterPro" id="IPR010982">
    <property type="entry name" value="Lambda_DNA-bd_dom_sf"/>
</dbReference>
<evidence type="ECO:0000259" key="1">
    <source>
        <dbReference type="PROSITE" id="PS50943"/>
    </source>
</evidence>
<dbReference type="Gene3D" id="3.30.450.180">
    <property type="match status" value="1"/>
</dbReference>
<protein>
    <submittedName>
        <fullName evidence="2">DNA-binding protein</fullName>
    </submittedName>
</protein>
<dbReference type="PROSITE" id="PS50943">
    <property type="entry name" value="HTH_CROC1"/>
    <property type="match status" value="1"/>
</dbReference>
<keyword evidence="3" id="KW-1185">Reference proteome</keyword>
<dbReference type="Proteomes" id="UP000025061">
    <property type="component" value="Unassembled WGS sequence"/>
</dbReference>
<name>A0A059FVU3_9PROT</name>
<dbReference type="RefSeq" id="WP_011648450.1">
    <property type="nucleotide sequence ID" value="NZ_ARYI01000006.1"/>
</dbReference>
<keyword evidence="2" id="KW-0238">DNA-binding</keyword>
<proteinExistence type="predicted"/>
<comment type="caution">
    <text evidence="2">The sequence shown here is derived from an EMBL/GenBank/DDBJ whole genome shotgun (WGS) entry which is preliminary data.</text>
</comment>
<dbReference type="Gene3D" id="1.10.260.40">
    <property type="entry name" value="lambda repressor-like DNA-binding domains"/>
    <property type="match status" value="1"/>
</dbReference>
<dbReference type="SMART" id="SM00530">
    <property type="entry name" value="HTH_XRE"/>
    <property type="match status" value="1"/>
</dbReference>